<dbReference type="InterPro" id="IPR050083">
    <property type="entry name" value="HtpX_protease"/>
</dbReference>
<dbReference type="CDD" id="cd07328">
    <property type="entry name" value="M48_Ste24p_like"/>
    <property type="match status" value="1"/>
</dbReference>
<keyword evidence="5" id="KW-0479">Metal-binding</keyword>
<evidence type="ECO:0000256" key="8">
    <source>
        <dbReference type="ARBA" id="ARBA00022989"/>
    </source>
</evidence>
<name>A0A4Q7UEK5_9ACTN</name>
<feature type="domain" description="Peptidase M48" evidence="12">
    <location>
        <begin position="180"/>
        <end position="425"/>
    </location>
</feature>
<evidence type="ECO:0000256" key="9">
    <source>
        <dbReference type="ARBA" id="ARBA00023049"/>
    </source>
</evidence>
<evidence type="ECO:0000256" key="3">
    <source>
        <dbReference type="ARBA" id="ARBA00022670"/>
    </source>
</evidence>
<keyword evidence="10 11" id="KW-0472">Membrane</keyword>
<comment type="caution">
    <text evidence="13">The sequence shown here is derived from an EMBL/GenBank/DDBJ whole genome shotgun (WGS) entry which is preliminary data.</text>
</comment>
<dbReference type="GO" id="GO:0004222">
    <property type="term" value="F:metalloendopeptidase activity"/>
    <property type="evidence" value="ECO:0007669"/>
    <property type="project" value="InterPro"/>
</dbReference>
<sequence>MEVPALGNPLDVPGRPAGAQHLHSALVPTKTTKMTPPSRCPACAHDLVLLEAGALRWCPACRWNLDVYDPALAPWRGTRMVGRWGFRRGLELDRATQEDLLADPEARPAETSSVEVWLLVISAVLALLGLAAVGYLVWLVVASDLPPGVRLALAIPAVLVVLLVKPSFGRVPKYGVLTEREAPQLHRLVREVAELAGTPVPDVICVDLSLNAGVARLGWRQRSVLVIGMPLWVMMPRSARASLLAHELGHLANGDPLRVRRTLLARTFGARAVAATGGRNPWRRAMRATDSLAEQGSGAFVLLGMIVHGIVALANVAGATAQLLVDTVAMPDSRRAEYRADLVARRVAGSAPFLRSCETALLADRIWQDLWHLAPRIDGDHMEAMAAEARERLSAHLPMARQLSRRTTDLWSTHPGEDQRMRLIEALPDVNGALYVDDIRWAKIDTELAPWRRAAHNALLGTRDRF</sequence>
<feature type="transmembrane region" description="Helical" evidence="11">
    <location>
        <begin position="147"/>
        <end position="164"/>
    </location>
</feature>
<keyword evidence="7" id="KW-0862">Zinc</keyword>
<evidence type="ECO:0000313" key="13">
    <source>
        <dbReference type="EMBL" id="RZT77899.1"/>
    </source>
</evidence>
<evidence type="ECO:0000259" key="12">
    <source>
        <dbReference type="Pfam" id="PF01435"/>
    </source>
</evidence>
<reference evidence="13 14" key="1">
    <citation type="submission" date="2019-02" db="EMBL/GenBank/DDBJ databases">
        <title>Sequencing the genomes of 1000 actinobacteria strains.</title>
        <authorList>
            <person name="Klenk H.-P."/>
        </authorList>
    </citation>
    <scope>NUCLEOTIDE SEQUENCE [LARGE SCALE GENOMIC DNA]</scope>
    <source>
        <strain evidence="13 14">DSM 45888</strain>
    </source>
</reference>
<comment type="cofactor">
    <cofactor evidence="1">
        <name>Zn(2+)</name>
        <dbReference type="ChEBI" id="CHEBI:29105"/>
    </cofactor>
</comment>
<evidence type="ECO:0000256" key="6">
    <source>
        <dbReference type="ARBA" id="ARBA00022801"/>
    </source>
</evidence>
<feature type="transmembrane region" description="Helical" evidence="11">
    <location>
        <begin position="116"/>
        <end position="141"/>
    </location>
</feature>
<keyword evidence="6" id="KW-0378">Hydrolase</keyword>
<dbReference type="PANTHER" id="PTHR43221:SF2">
    <property type="entry name" value="PROTEASE HTPX HOMOLOG"/>
    <property type="match status" value="1"/>
</dbReference>
<keyword evidence="2" id="KW-1003">Cell membrane</keyword>
<dbReference type="GO" id="GO:0006508">
    <property type="term" value="P:proteolysis"/>
    <property type="evidence" value="ECO:0007669"/>
    <property type="project" value="UniProtKB-KW"/>
</dbReference>
<dbReference type="PANTHER" id="PTHR43221">
    <property type="entry name" value="PROTEASE HTPX"/>
    <property type="match status" value="1"/>
</dbReference>
<evidence type="ECO:0000256" key="2">
    <source>
        <dbReference type="ARBA" id="ARBA00022475"/>
    </source>
</evidence>
<dbReference type="Gene3D" id="3.30.2010.10">
    <property type="entry name" value="Metalloproteases ('zincins'), catalytic domain"/>
    <property type="match status" value="1"/>
</dbReference>
<evidence type="ECO:0000256" key="11">
    <source>
        <dbReference type="SAM" id="Phobius"/>
    </source>
</evidence>
<dbReference type="InterPro" id="IPR001915">
    <property type="entry name" value="Peptidase_M48"/>
</dbReference>
<dbReference type="EMBL" id="SHKK01000001">
    <property type="protein sequence ID" value="RZT77899.1"/>
    <property type="molecule type" value="Genomic_DNA"/>
</dbReference>
<keyword evidence="8 11" id="KW-1133">Transmembrane helix</keyword>
<dbReference type="GO" id="GO:0046872">
    <property type="term" value="F:metal ion binding"/>
    <property type="evidence" value="ECO:0007669"/>
    <property type="project" value="UniProtKB-KW"/>
</dbReference>
<keyword evidence="4 11" id="KW-0812">Transmembrane</keyword>
<keyword evidence="3 13" id="KW-0645">Protease</keyword>
<evidence type="ECO:0000256" key="4">
    <source>
        <dbReference type="ARBA" id="ARBA00022692"/>
    </source>
</evidence>
<evidence type="ECO:0000313" key="14">
    <source>
        <dbReference type="Proteomes" id="UP000293781"/>
    </source>
</evidence>
<evidence type="ECO:0000256" key="1">
    <source>
        <dbReference type="ARBA" id="ARBA00001947"/>
    </source>
</evidence>
<proteinExistence type="predicted"/>
<dbReference type="Pfam" id="PF01435">
    <property type="entry name" value="Peptidase_M48"/>
    <property type="match status" value="1"/>
</dbReference>
<evidence type="ECO:0000256" key="10">
    <source>
        <dbReference type="ARBA" id="ARBA00023136"/>
    </source>
</evidence>
<accession>A0A4Q7UEK5</accession>
<evidence type="ECO:0000256" key="7">
    <source>
        <dbReference type="ARBA" id="ARBA00022833"/>
    </source>
</evidence>
<evidence type="ECO:0000256" key="5">
    <source>
        <dbReference type="ARBA" id="ARBA00022723"/>
    </source>
</evidence>
<gene>
    <name evidence="13" type="ORF">EV382_1074</name>
</gene>
<dbReference type="AlphaFoldDB" id="A0A4Q7UEK5"/>
<keyword evidence="14" id="KW-1185">Reference proteome</keyword>
<protein>
    <submittedName>
        <fullName evidence="13">Zn-dependent protease with chaperone function</fullName>
    </submittedName>
</protein>
<dbReference type="Proteomes" id="UP000293781">
    <property type="component" value="Unassembled WGS sequence"/>
</dbReference>
<organism evidence="13 14">
    <name type="scientific">Micromonospora violae</name>
    <dbReference type="NCBI Taxonomy" id="1278207"/>
    <lineage>
        <taxon>Bacteria</taxon>
        <taxon>Bacillati</taxon>
        <taxon>Actinomycetota</taxon>
        <taxon>Actinomycetes</taxon>
        <taxon>Micromonosporales</taxon>
        <taxon>Micromonosporaceae</taxon>
        <taxon>Micromonospora</taxon>
    </lineage>
</organism>
<feature type="transmembrane region" description="Helical" evidence="11">
    <location>
        <begin position="300"/>
        <end position="325"/>
    </location>
</feature>
<keyword evidence="9" id="KW-0482">Metalloprotease</keyword>